<name>A0ABN2Z9I5_9MICC</name>
<evidence type="ECO:0000313" key="4">
    <source>
        <dbReference type="Proteomes" id="UP001500102"/>
    </source>
</evidence>
<comment type="caution">
    <text evidence="3">The sequence shown here is derived from an EMBL/GenBank/DDBJ whole genome shotgun (WGS) entry which is preliminary data.</text>
</comment>
<keyword evidence="1" id="KW-0233">DNA recombination</keyword>
<dbReference type="InterPro" id="IPR011010">
    <property type="entry name" value="DNA_brk_join_enz"/>
</dbReference>
<dbReference type="InterPro" id="IPR013762">
    <property type="entry name" value="Integrase-like_cat_sf"/>
</dbReference>
<dbReference type="RefSeq" id="WP_344366327.1">
    <property type="nucleotide sequence ID" value="NZ_BAAAQB010000035.1"/>
</dbReference>
<dbReference type="Proteomes" id="UP001500102">
    <property type="component" value="Unassembled WGS sequence"/>
</dbReference>
<dbReference type="PANTHER" id="PTHR30349">
    <property type="entry name" value="PHAGE INTEGRASE-RELATED"/>
    <property type="match status" value="1"/>
</dbReference>
<proteinExistence type="predicted"/>
<dbReference type="CDD" id="cd01189">
    <property type="entry name" value="INT_ICEBs1_C_like"/>
    <property type="match status" value="1"/>
</dbReference>
<evidence type="ECO:0000259" key="2">
    <source>
        <dbReference type="PROSITE" id="PS51898"/>
    </source>
</evidence>
<dbReference type="Gene3D" id="1.10.443.10">
    <property type="entry name" value="Intergrase catalytic core"/>
    <property type="match status" value="1"/>
</dbReference>
<feature type="domain" description="Tyr recombinase" evidence="2">
    <location>
        <begin position="43"/>
        <end position="236"/>
    </location>
</feature>
<organism evidence="3 4">
    <name type="scientific">Arthrobacter humicola</name>
    <dbReference type="NCBI Taxonomy" id="409291"/>
    <lineage>
        <taxon>Bacteria</taxon>
        <taxon>Bacillati</taxon>
        <taxon>Actinomycetota</taxon>
        <taxon>Actinomycetes</taxon>
        <taxon>Micrococcales</taxon>
        <taxon>Micrococcaceae</taxon>
        <taxon>Arthrobacter</taxon>
    </lineage>
</organism>
<evidence type="ECO:0000313" key="3">
    <source>
        <dbReference type="EMBL" id="GAA2138870.1"/>
    </source>
</evidence>
<dbReference type="EMBL" id="BAAAQB010000035">
    <property type="protein sequence ID" value="GAA2138870.1"/>
    <property type="molecule type" value="Genomic_DNA"/>
</dbReference>
<dbReference type="PANTHER" id="PTHR30349:SF64">
    <property type="entry name" value="PROPHAGE INTEGRASE INTD-RELATED"/>
    <property type="match status" value="1"/>
</dbReference>
<sequence length="257" mass="28205">MAGDWAESLAPSTVKVTYWYLAAMFKAAVLDGKVQKTPCLSIRLPKIEPEALVPLRTDVVRRLAGETWKPYRPMVVFCAATGLRSSELRGLTWDRVDFDSSMISIDRQLIGNNSSDPSWGPPKTKASRRRIHIGDHSVQVLKGLREGPQGVGGIVFHSAGRAITRHTAGEAWRHIRDIVPGAGTGWHELRHHHASQLIAGGMSPVAVAHRLGHKDATETLKTYAHLWPDDDTKAAALTDDLVRLDAPDLPLTEPTSQ</sequence>
<evidence type="ECO:0000256" key="1">
    <source>
        <dbReference type="ARBA" id="ARBA00023172"/>
    </source>
</evidence>
<dbReference type="InterPro" id="IPR050090">
    <property type="entry name" value="Tyrosine_recombinase_XerCD"/>
</dbReference>
<dbReference type="SUPFAM" id="SSF56349">
    <property type="entry name" value="DNA breaking-rejoining enzymes"/>
    <property type="match status" value="1"/>
</dbReference>
<dbReference type="Pfam" id="PF00589">
    <property type="entry name" value="Phage_integrase"/>
    <property type="match status" value="1"/>
</dbReference>
<protein>
    <recommendedName>
        <fullName evidence="2">Tyr recombinase domain-containing protein</fullName>
    </recommendedName>
</protein>
<accession>A0ABN2Z9I5</accession>
<reference evidence="3 4" key="1">
    <citation type="journal article" date="2019" name="Int. J. Syst. Evol. Microbiol.">
        <title>The Global Catalogue of Microorganisms (GCM) 10K type strain sequencing project: providing services to taxonomists for standard genome sequencing and annotation.</title>
        <authorList>
            <consortium name="The Broad Institute Genomics Platform"/>
            <consortium name="The Broad Institute Genome Sequencing Center for Infectious Disease"/>
            <person name="Wu L."/>
            <person name="Ma J."/>
        </authorList>
    </citation>
    <scope>NUCLEOTIDE SEQUENCE [LARGE SCALE GENOMIC DNA]</scope>
    <source>
        <strain evidence="3 4">JCM 15921</strain>
    </source>
</reference>
<keyword evidence="4" id="KW-1185">Reference proteome</keyword>
<gene>
    <name evidence="3" type="ORF">GCM10009825_25560</name>
</gene>
<dbReference type="PROSITE" id="PS51898">
    <property type="entry name" value="TYR_RECOMBINASE"/>
    <property type="match status" value="1"/>
</dbReference>
<dbReference type="InterPro" id="IPR002104">
    <property type="entry name" value="Integrase_catalytic"/>
</dbReference>